<comment type="caution">
    <text evidence="1">The sequence shown here is derived from an EMBL/GenBank/DDBJ whole genome shotgun (WGS) entry which is preliminary data.</text>
</comment>
<evidence type="ECO:0000313" key="1">
    <source>
        <dbReference type="EMBL" id="KKK52530.1"/>
    </source>
</evidence>
<protein>
    <submittedName>
        <fullName evidence="1">Uncharacterized protein</fullName>
    </submittedName>
</protein>
<dbReference type="EMBL" id="LAZR01066972">
    <property type="protein sequence ID" value="KKK52530.1"/>
    <property type="molecule type" value="Genomic_DNA"/>
</dbReference>
<reference evidence="1" key="1">
    <citation type="journal article" date="2015" name="Nature">
        <title>Complex archaea that bridge the gap between prokaryotes and eukaryotes.</title>
        <authorList>
            <person name="Spang A."/>
            <person name="Saw J.H."/>
            <person name="Jorgensen S.L."/>
            <person name="Zaremba-Niedzwiedzka K."/>
            <person name="Martijn J."/>
            <person name="Lind A.E."/>
            <person name="van Eijk R."/>
            <person name="Schleper C."/>
            <person name="Guy L."/>
            <person name="Ettema T.J."/>
        </authorList>
    </citation>
    <scope>NUCLEOTIDE SEQUENCE</scope>
</reference>
<proteinExistence type="predicted"/>
<sequence length="54" mass="6153">MTYQPTPLKTEGGQRKAWTSDDDVEHLLREILAELKALNLQLSLMNDQTIDPIT</sequence>
<dbReference type="AlphaFoldDB" id="A0A0F8WVU6"/>
<accession>A0A0F8WVU6</accession>
<organism evidence="1">
    <name type="scientific">marine sediment metagenome</name>
    <dbReference type="NCBI Taxonomy" id="412755"/>
    <lineage>
        <taxon>unclassified sequences</taxon>
        <taxon>metagenomes</taxon>
        <taxon>ecological metagenomes</taxon>
    </lineage>
</organism>
<name>A0A0F8WVU6_9ZZZZ</name>
<gene>
    <name evidence="1" type="ORF">LCGC14_3104010</name>
</gene>